<dbReference type="InterPro" id="IPR024744">
    <property type="entry name" value="CSS-motif_dom"/>
</dbReference>
<dbReference type="CDD" id="cd01948">
    <property type="entry name" value="EAL"/>
    <property type="match status" value="1"/>
</dbReference>
<dbReference type="EC" id="3.1.4.52" evidence="2"/>
<dbReference type="OrthoDB" id="9814202at2"/>
<organism evidence="12 13">
    <name type="scientific">Novosphingobium guangzhouense</name>
    <dbReference type="NCBI Taxonomy" id="1850347"/>
    <lineage>
        <taxon>Bacteria</taxon>
        <taxon>Pseudomonadati</taxon>
        <taxon>Pseudomonadota</taxon>
        <taxon>Alphaproteobacteria</taxon>
        <taxon>Sphingomonadales</taxon>
        <taxon>Sphingomonadaceae</taxon>
        <taxon>Novosphingobium</taxon>
    </lineage>
</organism>
<name>A0A2K2FX00_9SPHN</name>
<keyword evidence="5 10" id="KW-0812">Transmembrane</keyword>
<dbReference type="SUPFAM" id="SSF141868">
    <property type="entry name" value="EAL domain-like"/>
    <property type="match status" value="1"/>
</dbReference>
<dbReference type="SMART" id="SM00052">
    <property type="entry name" value="EAL"/>
    <property type="match status" value="1"/>
</dbReference>
<evidence type="ECO:0000256" key="8">
    <source>
        <dbReference type="ARBA" id="ARBA00023136"/>
    </source>
</evidence>
<evidence type="ECO:0000256" key="10">
    <source>
        <dbReference type="SAM" id="Phobius"/>
    </source>
</evidence>
<comment type="catalytic activity">
    <reaction evidence="9">
        <text>3',3'-c-di-GMP + H2O = 5'-phosphoguanylyl(3'-&gt;5')guanosine + H(+)</text>
        <dbReference type="Rhea" id="RHEA:24902"/>
        <dbReference type="ChEBI" id="CHEBI:15377"/>
        <dbReference type="ChEBI" id="CHEBI:15378"/>
        <dbReference type="ChEBI" id="CHEBI:58754"/>
        <dbReference type="ChEBI" id="CHEBI:58805"/>
        <dbReference type="EC" id="3.1.4.52"/>
    </reaction>
</comment>
<evidence type="ECO:0000256" key="2">
    <source>
        <dbReference type="ARBA" id="ARBA00012282"/>
    </source>
</evidence>
<dbReference type="PANTHER" id="PTHR33121">
    <property type="entry name" value="CYCLIC DI-GMP PHOSPHODIESTERASE PDEF"/>
    <property type="match status" value="1"/>
</dbReference>
<dbReference type="AlphaFoldDB" id="A0A2K2FX00"/>
<proteinExistence type="predicted"/>
<protein>
    <recommendedName>
        <fullName evidence="2">cyclic-guanylate-specific phosphodiesterase</fullName>
        <ecNumber evidence="2">3.1.4.52</ecNumber>
    </recommendedName>
</protein>
<comment type="caution">
    <text evidence="12">The sequence shown here is derived from an EMBL/GenBank/DDBJ whole genome shotgun (WGS) entry which is preliminary data.</text>
</comment>
<dbReference type="PROSITE" id="PS50883">
    <property type="entry name" value="EAL"/>
    <property type="match status" value="1"/>
</dbReference>
<keyword evidence="3" id="KW-1003">Cell membrane</keyword>
<gene>
    <name evidence="12" type="ORF">A8V01_24025</name>
</gene>
<dbReference type="InterPro" id="IPR050706">
    <property type="entry name" value="Cyclic-di-GMP_PDE-like"/>
</dbReference>
<keyword evidence="13" id="KW-1185">Reference proteome</keyword>
<keyword evidence="8 10" id="KW-0472">Membrane</keyword>
<evidence type="ECO:0000256" key="1">
    <source>
        <dbReference type="ARBA" id="ARBA00004651"/>
    </source>
</evidence>
<evidence type="ECO:0000313" key="13">
    <source>
        <dbReference type="Proteomes" id="UP000236327"/>
    </source>
</evidence>
<evidence type="ECO:0000256" key="4">
    <source>
        <dbReference type="ARBA" id="ARBA00022636"/>
    </source>
</evidence>
<evidence type="ECO:0000256" key="5">
    <source>
        <dbReference type="ARBA" id="ARBA00022692"/>
    </source>
</evidence>
<keyword evidence="4" id="KW-0973">c-di-GMP</keyword>
<comment type="subcellular location">
    <subcellularLocation>
        <location evidence="1">Cell membrane</location>
        <topology evidence="1">Multi-pass membrane protein</topology>
    </subcellularLocation>
</comment>
<dbReference type="GO" id="GO:0071111">
    <property type="term" value="F:cyclic-guanylate-specific phosphodiesterase activity"/>
    <property type="evidence" value="ECO:0007669"/>
    <property type="project" value="UniProtKB-EC"/>
</dbReference>
<feature type="transmembrane region" description="Helical" evidence="10">
    <location>
        <begin position="6"/>
        <end position="29"/>
    </location>
</feature>
<keyword evidence="6" id="KW-0378">Hydrolase</keyword>
<dbReference type="PANTHER" id="PTHR33121:SF79">
    <property type="entry name" value="CYCLIC DI-GMP PHOSPHODIESTERASE PDED-RELATED"/>
    <property type="match status" value="1"/>
</dbReference>
<evidence type="ECO:0000256" key="7">
    <source>
        <dbReference type="ARBA" id="ARBA00022989"/>
    </source>
</evidence>
<dbReference type="Pfam" id="PF00563">
    <property type="entry name" value="EAL"/>
    <property type="match status" value="1"/>
</dbReference>
<evidence type="ECO:0000313" key="12">
    <source>
        <dbReference type="EMBL" id="PNU03290.1"/>
    </source>
</evidence>
<keyword evidence="7 10" id="KW-1133">Transmembrane helix</keyword>
<reference evidence="12 13" key="1">
    <citation type="submission" date="2016-05" db="EMBL/GenBank/DDBJ databases">
        <title>Complete genome sequence of Novosphingobium guangzhouense SA925(T).</title>
        <authorList>
            <person name="Sha S."/>
        </authorList>
    </citation>
    <scope>NUCLEOTIDE SEQUENCE [LARGE SCALE GENOMIC DNA]</scope>
    <source>
        <strain evidence="12 13">SA925</strain>
    </source>
</reference>
<dbReference type="GO" id="GO:0005886">
    <property type="term" value="C:plasma membrane"/>
    <property type="evidence" value="ECO:0007669"/>
    <property type="project" value="UniProtKB-SubCell"/>
</dbReference>
<accession>A0A2K2FX00</accession>
<feature type="transmembrane region" description="Helical" evidence="10">
    <location>
        <begin position="237"/>
        <end position="258"/>
    </location>
</feature>
<sequence length="527" mass="57654">MQRRHIVFIAGILAVLSTILPLGTAIIYAGHRAMEDERAHLGEYSDWTLMRAERNFDRISDVFRELQNTRWDPCSDAHIARMRKLAVDNLAVEEVGYFIDGKLACTSWGKVSLLVARGTPDARLAGGFGLYLNVMPQVSAGRPVIVVDRGDYNTLVSHQRFVDVLTDTPMTIGIATLDGRLIAVNGKAPDEVLRRAASADGTVHLGAHVYRSVHDGHFRAFAITDHAYVQSRMDRELWALIPLALLVSAALVGLIVWLTRRLLTPRRALAAAIRRREFHVLYQPIMEIATGLCVGAEALLRWRRDDGTDVPPDVFIPLAEEYHLIEPLTDMMIGCVVADLADMLRRDHDVHVAINISAADMQSGRFLPVLTEALAAAGVAPRQVWLEATERGFIDAALARQTLERARAQGHLVAIDDFGTGYSSLSQLATLPLDGLKIDKSFVDAIGRDAATSVVVPHVIEIGHGLNLLIIAEGVETLAQEAYLRAAGVGFAQGWLYAKALTASEFLAFQETTNGQRVSPFLASLAG</sequence>
<dbReference type="InterPro" id="IPR035919">
    <property type="entry name" value="EAL_sf"/>
</dbReference>
<evidence type="ECO:0000256" key="3">
    <source>
        <dbReference type="ARBA" id="ARBA00022475"/>
    </source>
</evidence>
<dbReference type="RefSeq" id="WP_103097942.1">
    <property type="nucleotide sequence ID" value="NZ_LYMM01000052.1"/>
</dbReference>
<feature type="domain" description="EAL" evidence="11">
    <location>
        <begin position="262"/>
        <end position="514"/>
    </location>
</feature>
<dbReference type="Proteomes" id="UP000236327">
    <property type="component" value="Unassembled WGS sequence"/>
</dbReference>
<evidence type="ECO:0000256" key="9">
    <source>
        <dbReference type="ARBA" id="ARBA00034290"/>
    </source>
</evidence>
<evidence type="ECO:0000256" key="6">
    <source>
        <dbReference type="ARBA" id="ARBA00022801"/>
    </source>
</evidence>
<dbReference type="Gene3D" id="3.20.20.450">
    <property type="entry name" value="EAL domain"/>
    <property type="match status" value="1"/>
</dbReference>
<evidence type="ECO:0000259" key="11">
    <source>
        <dbReference type="PROSITE" id="PS50883"/>
    </source>
</evidence>
<dbReference type="EMBL" id="LYMM01000052">
    <property type="protein sequence ID" value="PNU03290.1"/>
    <property type="molecule type" value="Genomic_DNA"/>
</dbReference>
<dbReference type="InterPro" id="IPR001633">
    <property type="entry name" value="EAL_dom"/>
</dbReference>
<dbReference type="Pfam" id="PF12792">
    <property type="entry name" value="CSS-motif"/>
    <property type="match status" value="1"/>
</dbReference>